<dbReference type="PANTHER" id="PTHR39596">
    <property type="match status" value="1"/>
</dbReference>
<dbReference type="PANTHER" id="PTHR39596:SF2">
    <property type="entry name" value="HET DOMAIN PROTEIN (AFU_ORTHOLOGUE AFUA_1G17550)-RELATED"/>
    <property type="match status" value="1"/>
</dbReference>
<feature type="region of interest" description="Disordered" evidence="1">
    <location>
        <begin position="1042"/>
        <end position="1122"/>
    </location>
</feature>
<feature type="compositionally biased region" description="Basic and acidic residues" evidence="1">
    <location>
        <begin position="2116"/>
        <end position="2126"/>
    </location>
</feature>
<dbReference type="Pfam" id="PF13424">
    <property type="entry name" value="TPR_12"/>
    <property type="match status" value="1"/>
</dbReference>
<feature type="region of interest" description="Disordered" evidence="1">
    <location>
        <begin position="59"/>
        <end position="79"/>
    </location>
</feature>
<protein>
    <recommendedName>
        <fullName evidence="4">CHAT domain-containing protein</fullName>
    </recommendedName>
</protein>
<dbReference type="SUPFAM" id="SSF48452">
    <property type="entry name" value="TPR-like"/>
    <property type="match status" value="2"/>
</dbReference>
<feature type="compositionally biased region" description="Polar residues" evidence="1">
    <location>
        <begin position="1955"/>
        <end position="1968"/>
    </location>
</feature>
<evidence type="ECO:0000313" key="3">
    <source>
        <dbReference type="Proteomes" id="UP000433876"/>
    </source>
</evidence>
<organism evidence="2 3">
    <name type="scientific">Sordaria macrospora</name>
    <dbReference type="NCBI Taxonomy" id="5147"/>
    <lineage>
        <taxon>Eukaryota</taxon>
        <taxon>Fungi</taxon>
        <taxon>Dikarya</taxon>
        <taxon>Ascomycota</taxon>
        <taxon>Pezizomycotina</taxon>
        <taxon>Sordariomycetes</taxon>
        <taxon>Sordariomycetidae</taxon>
        <taxon>Sordariales</taxon>
        <taxon>Sordariaceae</taxon>
        <taxon>Sordaria</taxon>
    </lineage>
</organism>
<dbReference type="EMBL" id="NMPR01000029">
    <property type="protein sequence ID" value="KAA8633976.1"/>
    <property type="molecule type" value="Genomic_DNA"/>
</dbReference>
<dbReference type="InterPro" id="IPR019734">
    <property type="entry name" value="TPR_rpt"/>
</dbReference>
<dbReference type="Proteomes" id="UP000433876">
    <property type="component" value="Unassembled WGS sequence"/>
</dbReference>
<dbReference type="OMA" id="ICVHANI"/>
<proteinExistence type="predicted"/>
<gene>
    <name evidence="2" type="ORF">SMACR_09543</name>
</gene>
<evidence type="ECO:0000256" key="1">
    <source>
        <dbReference type="SAM" id="MobiDB-lite"/>
    </source>
</evidence>
<name>A0A8S8ZY45_SORMA</name>
<reference evidence="2 3" key="1">
    <citation type="submission" date="2017-07" db="EMBL/GenBank/DDBJ databases">
        <title>Genome sequence of the Sordaria macrospora wild type strain R19027.</title>
        <authorList>
            <person name="Nowrousian M."/>
            <person name="Teichert I."/>
            <person name="Kueck U."/>
        </authorList>
    </citation>
    <scope>NUCLEOTIDE SEQUENCE [LARGE SCALE GENOMIC DNA]</scope>
    <source>
        <strain evidence="2 3">R19027</strain>
        <tissue evidence="2">Mycelium</tissue>
    </source>
</reference>
<evidence type="ECO:0000313" key="2">
    <source>
        <dbReference type="EMBL" id="KAA8633976.1"/>
    </source>
</evidence>
<comment type="caution">
    <text evidence="2">The sequence shown here is derived from an EMBL/GenBank/DDBJ whole genome shotgun (WGS) entry which is preliminary data.</text>
</comment>
<evidence type="ECO:0008006" key="4">
    <source>
        <dbReference type="Google" id="ProtNLM"/>
    </source>
</evidence>
<feature type="compositionally biased region" description="Basic and acidic residues" evidence="1">
    <location>
        <begin position="1042"/>
        <end position="1069"/>
    </location>
</feature>
<dbReference type="Gene3D" id="1.25.40.10">
    <property type="entry name" value="Tetratricopeptide repeat domain"/>
    <property type="match status" value="2"/>
</dbReference>
<dbReference type="InterPro" id="IPR011990">
    <property type="entry name" value="TPR-like_helical_dom_sf"/>
</dbReference>
<feature type="compositionally biased region" description="Polar residues" evidence="1">
    <location>
        <begin position="2038"/>
        <end position="2056"/>
    </location>
</feature>
<feature type="compositionally biased region" description="Low complexity" evidence="1">
    <location>
        <begin position="1092"/>
        <end position="1107"/>
    </location>
</feature>
<feature type="compositionally biased region" description="Polar residues" evidence="1">
    <location>
        <begin position="1989"/>
        <end position="2019"/>
    </location>
</feature>
<sequence>MSTVSAMASAPALFQPSGSILGSHTDRDIVAQAFAFHRMLAPSKLDRYHDEFDEEDDLISNADDLESPSSSPVKAQDRDQALNANTKYVTNNTEDVQSLSNHPVKAESQDTDFNALMSEALLAKNLSDSPVTVESRDQASNAITAPVFAIMFHHRLIKASPRSDDEDETCTNSAFRSDLWVTEPKLGLSALDMGLLSQLAQICVHANIKDCRRQKCLDEKAAMDRSAPRCNWTAFREWALVTMSCQAAMSDEKKVSRAHSHIATVISCLCKIFKECRLLRPALGSTRFRPYLDGDSPGSSPIDLAEVSDLTYWMIKIQSQIGVGPAEVGRWNHHFLPSEVTLPDIERAVQYMERLPLCKNRLWNFVGVSDRKQSDLPAIVSAIKSSGLDHREHESCTPSRCQSAHMDSTKITQLHKCGNNALKCTQKKFPVDLLETALEMGNSTAWLCKTPKLSGSQDPYIAISHVWSDGTGVGLKDAGTVNTCLFDFFAKIAGQLECTAVWWDALSIPNEPKARSKALNMMHSNYANARHTVVHDNALINFPWDTDGSPCVALVLSTWFTRGWTALELSMSKSVKILFKNPNGGEPIYKDLDTEVLAQSPGNTTRAHWLATTLVNKLRQPVRDVGDLLAILSARSTSWVRDRTVIAALLAGVPDCDFTKGESEITIKVLQYLGKIPYFCLLHGKPTMRNKGAFSWCAATLDDMPVDTSVDIGGDKSGDLLAIDESGAVDGHWYCHTLDSSSVKRLKPYGNDLAAVIKINVALSHWERCLLLHPSADRLDPLSLLVTPLAVNQEDGVVECRYIGTVVEDQDQEHSEPKRSPLLKIRMGVEERKDTKGMNATIAISKMTGKDMPAANDANRKSQSADGQRPATFDDRPKWLDTVRLLGHDETLGYPTEEEESTLNTETLFEAIRTRRKKAALYLVNRGVTIDTMDSPEMFQKFGSNGHACASMKILGDVYAEAGKFEHARMLYQFVLEKYQGTENANLLQQLSCKYELATIYARAAQKLSDDELQYTDGGNPVHGAKVILNKILEECDRRARLRGEADPSAEESPRTTLERRKTWDDSNSHGHLRKGVLVGDSTKPGGHRARSQSASSPGASNSTSARPIPAMDQSEEPQTIQKAERLRDAQKWYRLELNAIADLTLLLIGMEKFDEAARTFQKAFRRFGSLPDLDVEGFSFHSAERDWLDFEGKTKHDEQAAQVYQRALKRFDNMFQGDHLLIFFTSLHLGVNYLLRSRFSLAEKNLMRAFNGFASRLSRLSPDDKIAALSGRNRTNEHIIIRLTRYHLGVLFKSQNKWVEAEKHLQEVRKIAVGLHEQEGRILELSAIHELGMIFAQRLRREQKAEFFISAGNCFKNVSERAEKWMIDAEVCVNQPRSPENRRYLQAMRHLYFRSFDNLVLLGLHHVKPHDKALQQAIQQLNKNLDQYGGDKHQGAANTKNGRKISEADEFEARRILGQAYTQQENLHSAEAELRIAQDGYMRLHGKCHLGTLDVCDIYADILVKLLERRDTPREDPEKLLEESVETYGRTVGLYHPRTLDACLKLGQAYLYRLKLEKAEKIFERAYHGCDKISGSAHLMTARAARLLGDVYFEKGTLGKAKDMYSKAYAVFSTLYTCEPVSADSQSTNSWVVASATKIETLQATMDYAKVCARIPTTIVRKQAIDLYNRVIKDFSALEDEPLVVIGKSIALIRLGALYGEMREFGKGRDLIEDALKILEERVIESGDTSPDNQFRTVQGSIKESLLEGKLKLVHLKLSEHQREENHTGNIEADRLAVQNTHEELVTTLGEICQIDTNTLNQQDRRFDMVTVLDQLADVGSHRIYMLTLEAYTALGELYMADHADSKLEHSPAQGALILTKVLKNYGLHGRAKLATGHPKKVHIIARLIAYYERKGLDRMASELNLELWDELEKAYGLDQAVLMIDATRAAKHAARCAKYDEQLREDRRKSAACSETSSFETTSPNYHRNGLVKEECETNDNVYGASPRSSSHTVAGTTDRGNSSQRRPASMGYSSRPDSFLGDLKRSEMFPGPATSAPNLPLSNSAHDPSNNFQRHPVAGPRKSELFQGPSMSAPNVPETRNFVPPERPLKRATPDSETGPEVPVYAPPGSSAKAHDPHYDGSQKKMKFSAKLKEAKLKLKDAGKEIKAAGKIFRR</sequence>
<dbReference type="SMART" id="SM00028">
    <property type="entry name" value="TPR"/>
    <property type="match status" value="6"/>
</dbReference>
<feature type="region of interest" description="Disordered" evidence="1">
    <location>
        <begin position="1950"/>
        <end position="2129"/>
    </location>
</feature>
<dbReference type="VEuPathDB" id="FungiDB:SMAC_09543"/>
<accession>A0A8S8ZY45</accession>
<feature type="region of interest" description="Disordered" evidence="1">
    <location>
        <begin position="850"/>
        <end position="874"/>
    </location>
</feature>